<proteinExistence type="predicted"/>
<dbReference type="EMBL" id="UYYB01095632">
    <property type="protein sequence ID" value="VDM75647.1"/>
    <property type="molecule type" value="Genomic_DNA"/>
</dbReference>
<organism evidence="1 2">
    <name type="scientific">Strongylus vulgaris</name>
    <name type="common">Blood worm</name>
    <dbReference type="NCBI Taxonomy" id="40348"/>
    <lineage>
        <taxon>Eukaryota</taxon>
        <taxon>Metazoa</taxon>
        <taxon>Ecdysozoa</taxon>
        <taxon>Nematoda</taxon>
        <taxon>Chromadorea</taxon>
        <taxon>Rhabditida</taxon>
        <taxon>Rhabditina</taxon>
        <taxon>Rhabditomorpha</taxon>
        <taxon>Strongyloidea</taxon>
        <taxon>Strongylidae</taxon>
        <taxon>Strongylus</taxon>
    </lineage>
</organism>
<keyword evidence="2" id="KW-1185">Reference proteome</keyword>
<gene>
    <name evidence="1" type="ORF">SVUK_LOCUS10645</name>
</gene>
<dbReference type="AlphaFoldDB" id="A0A3P7JHN3"/>
<dbReference type="OrthoDB" id="410104at2759"/>
<dbReference type="Proteomes" id="UP000270094">
    <property type="component" value="Unassembled WGS sequence"/>
</dbReference>
<accession>A0A3P7JHN3</accession>
<reference evidence="1 2" key="1">
    <citation type="submission" date="2018-11" db="EMBL/GenBank/DDBJ databases">
        <authorList>
            <consortium name="Pathogen Informatics"/>
        </authorList>
    </citation>
    <scope>NUCLEOTIDE SEQUENCE [LARGE SCALE GENOMIC DNA]</scope>
</reference>
<sequence length="404" mass="45453">MEFDVSYFPNAHLRVNLSRSITIWLIQELSGFVIHIVGHSPASDVIKTSVRLHRTPWISDQKDTVNDSPWRMSHALHYNARTASTNADLHGPLETARWINYQVIALQKQSPGGRTRGFVVHLPDVHLVDSHEILSPRLAVLRLRSLYQKTITIITYYSPTSVADDSEPDTSSPQCLAQETWNEKATKDLLEKKSAEAGSDCITSRATGSEYQLRNTSKVQATEFEAAQGRRTGSDCITSRATGSEYQLRNTSKVQAIEFEAAQGRRSLKKYRMDFPHYRVPLTTLVNNDGTRISFRQKMESNMKIFCTNFFRSSSSVSNPVITVGEVPPWILPAEVRAAIQTVKAATASEMNLDQWRTSRAILLHEKGDHKKGGSLKLPSNMAAKRTLQVFYDDYSRSHIKDTG</sequence>
<evidence type="ECO:0000313" key="1">
    <source>
        <dbReference type="EMBL" id="VDM75647.1"/>
    </source>
</evidence>
<protein>
    <submittedName>
        <fullName evidence="1">Uncharacterized protein</fullName>
    </submittedName>
</protein>
<evidence type="ECO:0000313" key="2">
    <source>
        <dbReference type="Proteomes" id="UP000270094"/>
    </source>
</evidence>
<name>A0A3P7JHN3_STRVU</name>